<keyword evidence="3" id="KW-1185">Reference proteome</keyword>
<feature type="compositionally biased region" description="Basic and acidic residues" evidence="1">
    <location>
        <begin position="88"/>
        <end position="98"/>
    </location>
</feature>
<feature type="region of interest" description="Disordered" evidence="1">
    <location>
        <begin position="1"/>
        <end position="107"/>
    </location>
</feature>
<reference evidence="2" key="1">
    <citation type="submission" date="2022-03" db="EMBL/GenBank/DDBJ databases">
        <authorList>
            <person name="Alioto T."/>
            <person name="Alioto T."/>
            <person name="Gomez Garrido J."/>
        </authorList>
    </citation>
    <scope>NUCLEOTIDE SEQUENCE</scope>
</reference>
<protein>
    <submittedName>
        <fullName evidence="2">Uncharacterized protein</fullName>
    </submittedName>
</protein>
<feature type="region of interest" description="Disordered" evidence="1">
    <location>
        <begin position="124"/>
        <end position="151"/>
    </location>
</feature>
<proteinExistence type="predicted"/>
<dbReference type="EMBL" id="OW240919">
    <property type="protein sequence ID" value="CAH2313155.1"/>
    <property type="molecule type" value="Genomic_DNA"/>
</dbReference>
<evidence type="ECO:0000256" key="1">
    <source>
        <dbReference type="SAM" id="MobiDB-lite"/>
    </source>
</evidence>
<feature type="compositionally biased region" description="Basic and acidic residues" evidence="1">
    <location>
        <begin position="17"/>
        <end position="28"/>
    </location>
</feature>
<organism evidence="2 3">
    <name type="scientific">Pelobates cultripes</name>
    <name type="common">Western spadefoot toad</name>
    <dbReference type="NCBI Taxonomy" id="61616"/>
    <lineage>
        <taxon>Eukaryota</taxon>
        <taxon>Metazoa</taxon>
        <taxon>Chordata</taxon>
        <taxon>Craniata</taxon>
        <taxon>Vertebrata</taxon>
        <taxon>Euteleostomi</taxon>
        <taxon>Amphibia</taxon>
        <taxon>Batrachia</taxon>
        <taxon>Anura</taxon>
        <taxon>Pelobatoidea</taxon>
        <taxon>Pelobatidae</taxon>
        <taxon>Pelobates</taxon>
    </lineage>
</organism>
<evidence type="ECO:0000313" key="3">
    <source>
        <dbReference type="Proteomes" id="UP001295444"/>
    </source>
</evidence>
<gene>
    <name evidence="2" type="ORF">PECUL_23A053505</name>
</gene>
<sequence>MPEFKRPMNAASNVEIHSMEASRQETPHKRNIHAWSSHLARGTARSPPPLGRRGSSRPHGGGPHCCGRSRGGHTPHACTGNSCRRNSRPADKNMDTEGTHTITPWDTTIHINEPRMERAMDGRLRPPISHRHGCPPSESGGKCPHSCEPCG</sequence>
<dbReference type="Proteomes" id="UP001295444">
    <property type="component" value="Chromosome 08"/>
</dbReference>
<name>A0AAD1SX69_PELCU</name>
<accession>A0AAD1SX69</accession>
<dbReference type="AlphaFoldDB" id="A0AAD1SX69"/>
<evidence type="ECO:0000313" key="2">
    <source>
        <dbReference type="EMBL" id="CAH2313155.1"/>
    </source>
</evidence>